<dbReference type="RefSeq" id="WP_132257549.1">
    <property type="nucleotide sequence ID" value="NZ_SLZQ01000002.1"/>
</dbReference>
<comment type="caution">
    <text evidence="2">The sequence shown here is derived from an EMBL/GenBank/DDBJ whole genome shotgun (WGS) entry which is preliminary data.</text>
</comment>
<sequence length="426" mass="46435">MAWENTLLDASFRDIPFEVVSTGDDIERAVVVYEYPYVDGASVDDMGRRPRRISMTAVFYGDDYENRLEEFLKALDEVGTGPLVHPIFGEKNAQFLRGYVPHDGQHPDYTQVTLEFLEVAINAPLFSRSLPVQQVEQIDQAAQDALDAARAGFNVDIKSALNLPALLRDKLSTDLLGAIGTMQGYVDQLVEARGWIASGLYYLDNPIAFVDDIAGGMVSRVKALFSSMDLRSGYSGGSGAVFERGSMATVWQAPLTNLQQPFFTPAATVTGPLTTNPDEVQPFVVSHLVVQQSLAIASGTAAIFSAALSDTVLSPQDIEKVAADGRAAINAAIALVQKTYPDIVRSRPITEPLKTVAMNITKSAEVLILAKPALQDRVVSTPGNLQLIAHLWYGEYQRADELLRLNPQVRNPNFVANGTVLRAYSK</sequence>
<evidence type="ECO:0000313" key="2">
    <source>
        <dbReference type="EMBL" id="TCS38476.1"/>
    </source>
</evidence>
<organism evidence="2 3">
    <name type="scientific">Paucimonas lemoignei</name>
    <name type="common">Pseudomonas lemoignei</name>
    <dbReference type="NCBI Taxonomy" id="29443"/>
    <lineage>
        <taxon>Bacteria</taxon>
        <taxon>Pseudomonadati</taxon>
        <taxon>Pseudomonadota</taxon>
        <taxon>Betaproteobacteria</taxon>
        <taxon>Burkholderiales</taxon>
        <taxon>Burkholderiaceae</taxon>
        <taxon>Paucimonas</taxon>
    </lineage>
</organism>
<evidence type="ECO:0000313" key="3">
    <source>
        <dbReference type="Proteomes" id="UP000295382"/>
    </source>
</evidence>
<dbReference type="OrthoDB" id="378644at2"/>
<feature type="domain" description="DNA circulation N-terminal" evidence="1">
    <location>
        <begin position="7"/>
        <end position="91"/>
    </location>
</feature>
<dbReference type="EMBL" id="SLZQ01000002">
    <property type="protein sequence ID" value="TCS38476.1"/>
    <property type="molecule type" value="Genomic_DNA"/>
</dbReference>
<proteinExistence type="predicted"/>
<protein>
    <submittedName>
        <fullName evidence="2">Prophage DNA circulation protein</fullName>
    </submittedName>
</protein>
<dbReference type="Proteomes" id="UP000295382">
    <property type="component" value="Unassembled WGS sequence"/>
</dbReference>
<dbReference type="AlphaFoldDB" id="A0A4R3HYQ3"/>
<dbReference type="InterPro" id="IPR009826">
    <property type="entry name" value="DNA_circ_N"/>
</dbReference>
<name>A0A4R3HYQ3_PAULE</name>
<reference evidence="2 3" key="1">
    <citation type="submission" date="2019-03" db="EMBL/GenBank/DDBJ databases">
        <title>Genomic Encyclopedia of Type Strains, Phase IV (KMG-IV): sequencing the most valuable type-strain genomes for metagenomic binning, comparative biology and taxonomic classification.</title>
        <authorList>
            <person name="Goeker M."/>
        </authorList>
    </citation>
    <scope>NUCLEOTIDE SEQUENCE [LARGE SCALE GENOMIC DNA]</scope>
    <source>
        <strain evidence="2 3">DSM 7445</strain>
    </source>
</reference>
<dbReference type="Pfam" id="PF07157">
    <property type="entry name" value="DNA_circ_N"/>
    <property type="match status" value="1"/>
</dbReference>
<gene>
    <name evidence="2" type="ORF">EDC30_102215</name>
</gene>
<evidence type="ECO:0000259" key="1">
    <source>
        <dbReference type="Pfam" id="PF07157"/>
    </source>
</evidence>
<keyword evidence="3" id="KW-1185">Reference proteome</keyword>
<accession>A0A4R3HYQ3</accession>